<organism evidence="3 4">
    <name type="scientific">Nocardia farcinica (strain IFM 10152)</name>
    <dbReference type="NCBI Taxonomy" id="247156"/>
    <lineage>
        <taxon>Bacteria</taxon>
        <taxon>Bacillati</taxon>
        <taxon>Actinomycetota</taxon>
        <taxon>Actinomycetes</taxon>
        <taxon>Mycobacteriales</taxon>
        <taxon>Nocardiaceae</taxon>
        <taxon>Nocardia</taxon>
    </lineage>
</organism>
<dbReference type="GO" id="GO:0015074">
    <property type="term" value="P:DNA integration"/>
    <property type="evidence" value="ECO:0007669"/>
    <property type="project" value="InterPro"/>
</dbReference>
<evidence type="ECO:0000256" key="1">
    <source>
        <dbReference type="ARBA" id="ARBA00023172"/>
    </source>
</evidence>
<dbReference type="InterPro" id="IPR011010">
    <property type="entry name" value="DNA_brk_join_enz"/>
</dbReference>
<dbReference type="OrthoDB" id="4562238at2"/>
<dbReference type="SUPFAM" id="SSF56349">
    <property type="entry name" value="DNA breaking-rejoining enzymes"/>
    <property type="match status" value="1"/>
</dbReference>
<dbReference type="KEGG" id="nfa:NFA_38910"/>
<feature type="domain" description="Tyr recombinase" evidence="2">
    <location>
        <begin position="203"/>
        <end position="416"/>
    </location>
</feature>
<evidence type="ECO:0000313" key="4">
    <source>
        <dbReference type="Proteomes" id="UP000006820"/>
    </source>
</evidence>
<dbReference type="Pfam" id="PF00589">
    <property type="entry name" value="Phage_integrase"/>
    <property type="match status" value="1"/>
</dbReference>
<dbReference type="GO" id="GO:0003677">
    <property type="term" value="F:DNA binding"/>
    <property type="evidence" value="ECO:0007669"/>
    <property type="project" value="InterPro"/>
</dbReference>
<dbReference type="HOGENOM" id="CLU_625337_0_0_11"/>
<dbReference type="InterPro" id="IPR013762">
    <property type="entry name" value="Integrase-like_cat_sf"/>
</dbReference>
<dbReference type="RefSeq" id="WP_011210424.1">
    <property type="nucleotide sequence ID" value="NC_006361.1"/>
</dbReference>
<dbReference type="STRING" id="247156.NFA_38910"/>
<accession>Q5YSV2</accession>
<keyword evidence="1" id="KW-0233">DNA recombination</keyword>
<sequence length="438" mass="48175">MAQVAMEPGALPPPHKLNPVKVDGVWRLDRVRHRAFNGAYVRTSGSGRTKRECLADWHQNFERNRRKGSSTTRATGKEAFKATDKMAKAFDAYYARQQKKAEAGQITEQSLLTFHRAIYVGDGPLAKPDALKLMKTLGDLSIGEVGKPSFLADYLESLAETSPGVAGHHWTVLSGVFKFLTLSSDLFDYSPMLPVPRPVQGGGGQRALTVEERELLCPVIGEGQKRARYLLPMVLLILGTGLRPGEALAVRWCDLRGLEDESLPNITLHVCGTMVARKGAYVRQPYRKSAKKSKVSNDFYLVLPCWLTMVVRAWWRMAGEVEADAHIFVSMLGQVVRLSTADSALLRARRGSELEWLQFGNLRDTAATHVAGVTGDPRNASAQLGHAEGVTVAMRHYVDDQGYTHPAVDFSKELESLCPANLGAKLESGADPFVWSCS</sequence>
<dbReference type="AlphaFoldDB" id="Q5YSV2"/>
<gene>
    <name evidence="3" type="ordered locus">NFA_38910</name>
</gene>
<evidence type="ECO:0000313" key="3">
    <source>
        <dbReference type="EMBL" id="BAD58739.1"/>
    </source>
</evidence>
<dbReference type="eggNOG" id="COG0582">
    <property type="taxonomic scope" value="Bacteria"/>
</dbReference>
<keyword evidence="4" id="KW-1185">Reference proteome</keyword>
<dbReference type="GO" id="GO:0006310">
    <property type="term" value="P:DNA recombination"/>
    <property type="evidence" value="ECO:0007669"/>
    <property type="project" value="UniProtKB-KW"/>
</dbReference>
<protein>
    <submittedName>
        <fullName evidence="3">Putative phage integrase</fullName>
    </submittedName>
</protein>
<proteinExistence type="predicted"/>
<dbReference type="PROSITE" id="PS51898">
    <property type="entry name" value="TYR_RECOMBINASE"/>
    <property type="match status" value="1"/>
</dbReference>
<evidence type="ECO:0000259" key="2">
    <source>
        <dbReference type="PROSITE" id="PS51898"/>
    </source>
</evidence>
<dbReference type="EMBL" id="AP006618">
    <property type="protein sequence ID" value="BAD58739.1"/>
    <property type="molecule type" value="Genomic_DNA"/>
</dbReference>
<dbReference type="GeneID" id="61134576"/>
<dbReference type="Gene3D" id="1.10.443.10">
    <property type="entry name" value="Intergrase catalytic core"/>
    <property type="match status" value="1"/>
</dbReference>
<dbReference type="Proteomes" id="UP000006820">
    <property type="component" value="Chromosome"/>
</dbReference>
<dbReference type="InterPro" id="IPR002104">
    <property type="entry name" value="Integrase_catalytic"/>
</dbReference>
<name>Q5YSV2_NOCFA</name>
<reference evidence="3 4" key="1">
    <citation type="journal article" date="2004" name="Proc. Natl. Acad. Sci. U.S.A.">
        <title>The complete genomic sequence of Nocardia farcinica IFM 10152.</title>
        <authorList>
            <person name="Ishikawa J."/>
            <person name="Yamashita A."/>
            <person name="Mikami Y."/>
            <person name="Hoshino Y."/>
            <person name="Kurita H."/>
            <person name="Hotta K."/>
            <person name="Shiba T."/>
            <person name="Hattori M."/>
        </authorList>
    </citation>
    <scope>NUCLEOTIDE SEQUENCE [LARGE SCALE GENOMIC DNA]</scope>
    <source>
        <strain evidence="3 4">IFM 10152</strain>
    </source>
</reference>